<dbReference type="EMBL" id="KK121997">
    <property type="protein sequence ID" value="KFM81715.1"/>
    <property type="molecule type" value="Genomic_DNA"/>
</dbReference>
<keyword evidence="3" id="KW-1185">Reference proteome</keyword>
<feature type="chain" id="PRO_5001831039" evidence="1">
    <location>
        <begin position="20"/>
        <end position="101"/>
    </location>
</feature>
<evidence type="ECO:0000313" key="3">
    <source>
        <dbReference type="Proteomes" id="UP000054359"/>
    </source>
</evidence>
<evidence type="ECO:0000313" key="2">
    <source>
        <dbReference type="EMBL" id="KFM81715.1"/>
    </source>
</evidence>
<proteinExistence type="predicted"/>
<sequence length="101" mass="11520">MNTLTVLLVASAVFVVCCSEKDKFVKFYNCIACKAGSPEFFEYMECLKYKPSRCKEVANQCKQQLIPGARNETEQWEQICKNSDIAEKLYDCIGDGEEKVE</sequence>
<organism evidence="2 3">
    <name type="scientific">Stegodyphus mimosarum</name>
    <name type="common">African social velvet spider</name>
    <dbReference type="NCBI Taxonomy" id="407821"/>
    <lineage>
        <taxon>Eukaryota</taxon>
        <taxon>Metazoa</taxon>
        <taxon>Ecdysozoa</taxon>
        <taxon>Arthropoda</taxon>
        <taxon>Chelicerata</taxon>
        <taxon>Arachnida</taxon>
        <taxon>Araneae</taxon>
        <taxon>Araneomorphae</taxon>
        <taxon>Entelegynae</taxon>
        <taxon>Eresoidea</taxon>
        <taxon>Eresidae</taxon>
        <taxon>Stegodyphus</taxon>
    </lineage>
</organism>
<dbReference type="AlphaFoldDB" id="A0A087UWH6"/>
<name>A0A087UWH6_STEMI</name>
<feature type="signal peptide" evidence="1">
    <location>
        <begin position="1"/>
        <end position="19"/>
    </location>
</feature>
<protein>
    <submittedName>
        <fullName evidence="2">Uncharacterized protein</fullName>
    </submittedName>
</protein>
<dbReference type="Proteomes" id="UP000054359">
    <property type="component" value="Unassembled WGS sequence"/>
</dbReference>
<gene>
    <name evidence="2" type="ORF">X975_17534</name>
</gene>
<reference evidence="2 3" key="1">
    <citation type="submission" date="2013-11" db="EMBL/GenBank/DDBJ databases">
        <title>Genome sequencing of Stegodyphus mimosarum.</title>
        <authorList>
            <person name="Bechsgaard J."/>
        </authorList>
    </citation>
    <scope>NUCLEOTIDE SEQUENCE [LARGE SCALE GENOMIC DNA]</scope>
</reference>
<keyword evidence="1" id="KW-0732">Signal</keyword>
<feature type="non-terminal residue" evidence="2">
    <location>
        <position position="101"/>
    </location>
</feature>
<accession>A0A087UWH6</accession>
<evidence type="ECO:0000256" key="1">
    <source>
        <dbReference type="SAM" id="SignalP"/>
    </source>
</evidence>